<dbReference type="PANTHER" id="PTHR31126:SF1">
    <property type="entry name" value="TYROSINE SPECIFIC PROTEIN PHOSPHATASES DOMAIN-CONTAINING PROTEIN"/>
    <property type="match status" value="1"/>
</dbReference>
<proteinExistence type="predicted"/>
<evidence type="ECO:0000313" key="1">
    <source>
        <dbReference type="EMBL" id="KAK5993185.1"/>
    </source>
</evidence>
<keyword evidence="2" id="KW-1185">Reference proteome</keyword>
<dbReference type="EMBL" id="JAVFKD010000012">
    <property type="protein sequence ID" value="KAK5993185.1"/>
    <property type="molecule type" value="Genomic_DNA"/>
</dbReference>
<name>A0ABR0SN50_9HYPO</name>
<sequence>MDQPSQLPSQIANFRDVGVTINQFLGERRIREGLFYRSARPDEATPKDKALIRDEMGIRTIIDLRTRTEHLKQAEKHNAPLQMALPLRQSLPVLMEWSIEPSAKLVFFYVFGYRMSAVKIISHKVMRPRGPVRLGLVILDHSGSEICQILSLYTSSQSLPSLLHCTHGKDRTGLICVLILTILGIPIPAIEHDYFLSDAGLISQREVMLKEISEVDLTEEWMQTAKDMITEGERHLTEHYGGIDNYLDRIGFDQVRRDKLREVLLY</sequence>
<gene>
    <name evidence="1" type="ORF">PT974_06613</name>
</gene>
<dbReference type="Pfam" id="PF13350">
    <property type="entry name" value="Y_phosphatase3"/>
    <property type="match status" value="1"/>
</dbReference>
<dbReference type="InterPro" id="IPR016130">
    <property type="entry name" value="Tyr_Pase_AS"/>
</dbReference>
<comment type="caution">
    <text evidence="1">The sequence shown here is derived from an EMBL/GenBank/DDBJ whole genome shotgun (WGS) entry which is preliminary data.</text>
</comment>
<organism evidence="1 2">
    <name type="scientific">Cladobotryum mycophilum</name>
    <dbReference type="NCBI Taxonomy" id="491253"/>
    <lineage>
        <taxon>Eukaryota</taxon>
        <taxon>Fungi</taxon>
        <taxon>Dikarya</taxon>
        <taxon>Ascomycota</taxon>
        <taxon>Pezizomycotina</taxon>
        <taxon>Sordariomycetes</taxon>
        <taxon>Hypocreomycetidae</taxon>
        <taxon>Hypocreales</taxon>
        <taxon>Hypocreaceae</taxon>
        <taxon>Cladobotryum</taxon>
    </lineage>
</organism>
<dbReference type="SUPFAM" id="SSF52799">
    <property type="entry name" value="(Phosphotyrosine protein) phosphatases II"/>
    <property type="match status" value="1"/>
</dbReference>
<dbReference type="Proteomes" id="UP001338125">
    <property type="component" value="Unassembled WGS sequence"/>
</dbReference>
<reference evidence="1 2" key="1">
    <citation type="submission" date="2024-01" db="EMBL/GenBank/DDBJ databases">
        <title>Complete genome of Cladobotryum mycophilum ATHUM6906.</title>
        <authorList>
            <person name="Christinaki A.C."/>
            <person name="Myridakis A.I."/>
            <person name="Kouvelis V.N."/>
        </authorList>
    </citation>
    <scope>NUCLEOTIDE SEQUENCE [LARGE SCALE GENOMIC DNA]</scope>
    <source>
        <strain evidence="1 2">ATHUM6906</strain>
    </source>
</reference>
<dbReference type="PROSITE" id="PS00383">
    <property type="entry name" value="TYR_PHOSPHATASE_1"/>
    <property type="match status" value="1"/>
</dbReference>
<evidence type="ECO:0008006" key="3">
    <source>
        <dbReference type="Google" id="ProtNLM"/>
    </source>
</evidence>
<dbReference type="Gene3D" id="3.90.190.10">
    <property type="entry name" value="Protein tyrosine phosphatase superfamily"/>
    <property type="match status" value="1"/>
</dbReference>
<protein>
    <recommendedName>
        <fullName evidence="3">Tyrosine specific protein phosphatases domain-containing protein</fullName>
    </recommendedName>
</protein>
<dbReference type="PANTHER" id="PTHR31126">
    <property type="entry name" value="TYROSINE-PROTEIN PHOSPHATASE"/>
    <property type="match status" value="1"/>
</dbReference>
<dbReference type="InterPro" id="IPR026893">
    <property type="entry name" value="Tyr/Ser_Pase_IphP-type"/>
</dbReference>
<dbReference type="InterPro" id="IPR029021">
    <property type="entry name" value="Prot-tyrosine_phosphatase-like"/>
</dbReference>
<evidence type="ECO:0000313" key="2">
    <source>
        <dbReference type="Proteomes" id="UP001338125"/>
    </source>
</evidence>
<accession>A0ABR0SN50</accession>